<comment type="caution">
    <text evidence="1">The sequence shown here is derived from an EMBL/GenBank/DDBJ whole genome shotgun (WGS) entry which is preliminary data.</text>
</comment>
<gene>
    <name evidence="1" type="ORF">E6C70_08895</name>
</gene>
<dbReference type="OrthoDB" id="954305at2"/>
<keyword evidence="1" id="KW-0238">DNA-binding</keyword>
<dbReference type="GO" id="GO:0003677">
    <property type="term" value="F:DNA binding"/>
    <property type="evidence" value="ECO:0007669"/>
    <property type="project" value="UniProtKB-KW"/>
</dbReference>
<dbReference type="SUPFAM" id="SSF142906">
    <property type="entry name" value="YjbR-like"/>
    <property type="match status" value="1"/>
</dbReference>
<dbReference type="AlphaFoldDB" id="A0A4V3WU31"/>
<dbReference type="InterPro" id="IPR038056">
    <property type="entry name" value="YjbR-like_sf"/>
</dbReference>
<dbReference type="InterPro" id="IPR058532">
    <property type="entry name" value="YjbR/MT2646/Rv2570-like"/>
</dbReference>
<reference evidence="1 2" key="1">
    <citation type="submission" date="2019-04" db="EMBL/GenBank/DDBJ databases">
        <authorList>
            <person name="Jiang L."/>
        </authorList>
    </citation>
    <scope>NUCLEOTIDE SEQUENCE [LARGE SCALE GENOMIC DNA]</scope>
    <source>
        <strain evidence="1 2">YIM 131861</strain>
    </source>
</reference>
<protein>
    <submittedName>
        <fullName evidence="1">MmcQ/YjbR family DNA-binding protein</fullName>
    </submittedName>
</protein>
<sequence>MTDWDTVRRLAMDLPDTTEAVSWGTPHWRVHGKGFVWDRPLRKNELAALELDEQPEPVLGARVEDEATKLALIAEDPSVFFTTPHFDDFSAILVWLDRIPQRRLEELVTEAWFAVAPANLAQAWLQEHPD</sequence>
<evidence type="ECO:0000313" key="2">
    <source>
        <dbReference type="Proteomes" id="UP000307380"/>
    </source>
</evidence>
<dbReference type="RefSeq" id="WP_136424175.1">
    <property type="nucleotide sequence ID" value="NZ_SSSN01000005.1"/>
</dbReference>
<dbReference type="Gene3D" id="3.90.1150.30">
    <property type="match status" value="1"/>
</dbReference>
<dbReference type="Proteomes" id="UP000307380">
    <property type="component" value="Unassembled WGS sequence"/>
</dbReference>
<organism evidence="1 2">
    <name type="scientific">Orlajensenia flava</name>
    <dbReference type="NCBI Taxonomy" id="2565934"/>
    <lineage>
        <taxon>Bacteria</taxon>
        <taxon>Bacillati</taxon>
        <taxon>Actinomycetota</taxon>
        <taxon>Actinomycetes</taxon>
        <taxon>Micrococcales</taxon>
        <taxon>Microbacteriaceae</taxon>
        <taxon>Orlajensenia</taxon>
    </lineage>
</organism>
<keyword evidence="2" id="KW-1185">Reference proteome</keyword>
<accession>A0A4V3WU31</accession>
<name>A0A4V3WU31_9MICO</name>
<dbReference type="EMBL" id="SSSN01000005">
    <property type="protein sequence ID" value="THG34377.1"/>
    <property type="molecule type" value="Genomic_DNA"/>
</dbReference>
<dbReference type="Pfam" id="PF04237">
    <property type="entry name" value="YjbR"/>
    <property type="match status" value="1"/>
</dbReference>
<evidence type="ECO:0000313" key="1">
    <source>
        <dbReference type="EMBL" id="THG34377.1"/>
    </source>
</evidence>
<proteinExistence type="predicted"/>